<sequence length="166" mass="18117">MPCSCMSTMDFAGISSVLADPCAFHAWLLRVSCLRQADPCASHVCDHGSGGYLVSVSRPCAGNGYRAYRCLRYHNGFRGYLVGVSRPLCVPCMDFSSALADPCAIHAWLSRVSCLRQADPCASHVCDHGSGGYPVSVSRPLCKPWVSCLLVSSVRVRRRRSNRCRN</sequence>
<organism evidence="1 2">
    <name type="scientific">Boletus edulis BED1</name>
    <dbReference type="NCBI Taxonomy" id="1328754"/>
    <lineage>
        <taxon>Eukaryota</taxon>
        <taxon>Fungi</taxon>
        <taxon>Dikarya</taxon>
        <taxon>Basidiomycota</taxon>
        <taxon>Agaricomycotina</taxon>
        <taxon>Agaricomycetes</taxon>
        <taxon>Agaricomycetidae</taxon>
        <taxon>Boletales</taxon>
        <taxon>Boletineae</taxon>
        <taxon>Boletaceae</taxon>
        <taxon>Boletoideae</taxon>
        <taxon>Boletus</taxon>
    </lineage>
</organism>
<evidence type="ECO:0000313" key="1">
    <source>
        <dbReference type="EMBL" id="KAF8444726.1"/>
    </source>
</evidence>
<dbReference type="Proteomes" id="UP001194468">
    <property type="component" value="Unassembled WGS sequence"/>
</dbReference>
<name>A0AAD4C189_BOLED</name>
<evidence type="ECO:0000313" key="2">
    <source>
        <dbReference type="Proteomes" id="UP001194468"/>
    </source>
</evidence>
<protein>
    <submittedName>
        <fullName evidence="1">Uncharacterized protein</fullName>
    </submittedName>
</protein>
<comment type="caution">
    <text evidence="1">The sequence shown here is derived from an EMBL/GenBank/DDBJ whole genome shotgun (WGS) entry which is preliminary data.</text>
</comment>
<gene>
    <name evidence="1" type="ORF">L210DRAFT_3041851</name>
</gene>
<proteinExistence type="predicted"/>
<keyword evidence="2" id="KW-1185">Reference proteome</keyword>
<reference evidence="1" key="2">
    <citation type="journal article" date="2020" name="Nat. Commun.">
        <title>Large-scale genome sequencing of mycorrhizal fungi provides insights into the early evolution of symbiotic traits.</title>
        <authorList>
            <person name="Miyauchi S."/>
            <person name="Kiss E."/>
            <person name="Kuo A."/>
            <person name="Drula E."/>
            <person name="Kohler A."/>
            <person name="Sanchez-Garcia M."/>
            <person name="Morin E."/>
            <person name="Andreopoulos B."/>
            <person name="Barry K.W."/>
            <person name="Bonito G."/>
            <person name="Buee M."/>
            <person name="Carver A."/>
            <person name="Chen C."/>
            <person name="Cichocki N."/>
            <person name="Clum A."/>
            <person name="Culley D."/>
            <person name="Crous P.W."/>
            <person name="Fauchery L."/>
            <person name="Girlanda M."/>
            <person name="Hayes R.D."/>
            <person name="Keri Z."/>
            <person name="LaButti K."/>
            <person name="Lipzen A."/>
            <person name="Lombard V."/>
            <person name="Magnuson J."/>
            <person name="Maillard F."/>
            <person name="Murat C."/>
            <person name="Nolan M."/>
            <person name="Ohm R.A."/>
            <person name="Pangilinan J."/>
            <person name="Pereira M.F."/>
            <person name="Perotto S."/>
            <person name="Peter M."/>
            <person name="Pfister S."/>
            <person name="Riley R."/>
            <person name="Sitrit Y."/>
            <person name="Stielow J.B."/>
            <person name="Szollosi G."/>
            <person name="Zifcakova L."/>
            <person name="Stursova M."/>
            <person name="Spatafora J.W."/>
            <person name="Tedersoo L."/>
            <person name="Vaario L.M."/>
            <person name="Yamada A."/>
            <person name="Yan M."/>
            <person name="Wang P."/>
            <person name="Xu J."/>
            <person name="Bruns T."/>
            <person name="Baldrian P."/>
            <person name="Vilgalys R."/>
            <person name="Dunand C."/>
            <person name="Henrissat B."/>
            <person name="Grigoriev I.V."/>
            <person name="Hibbett D."/>
            <person name="Nagy L.G."/>
            <person name="Martin F.M."/>
        </authorList>
    </citation>
    <scope>NUCLEOTIDE SEQUENCE</scope>
    <source>
        <strain evidence="1">BED1</strain>
    </source>
</reference>
<dbReference type="EMBL" id="WHUW01000006">
    <property type="protein sequence ID" value="KAF8444726.1"/>
    <property type="molecule type" value="Genomic_DNA"/>
</dbReference>
<reference evidence="1" key="1">
    <citation type="submission" date="2019-10" db="EMBL/GenBank/DDBJ databases">
        <authorList>
            <consortium name="DOE Joint Genome Institute"/>
            <person name="Kuo A."/>
            <person name="Miyauchi S."/>
            <person name="Kiss E."/>
            <person name="Drula E."/>
            <person name="Kohler A."/>
            <person name="Sanchez-Garcia M."/>
            <person name="Andreopoulos B."/>
            <person name="Barry K.W."/>
            <person name="Bonito G."/>
            <person name="Buee M."/>
            <person name="Carver A."/>
            <person name="Chen C."/>
            <person name="Cichocki N."/>
            <person name="Clum A."/>
            <person name="Culley D."/>
            <person name="Crous P.W."/>
            <person name="Fauchery L."/>
            <person name="Girlanda M."/>
            <person name="Hayes R."/>
            <person name="Keri Z."/>
            <person name="LaButti K."/>
            <person name="Lipzen A."/>
            <person name="Lombard V."/>
            <person name="Magnuson J."/>
            <person name="Maillard F."/>
            <person name="Morin E."/>
            <person name="Murat C."/>
            <person name="Nolan M."/>
            <person name="Ohm R."/>
            <person name="Pangilinan J."/>
            <person name="Pereira M."/>
            <person name="Perotto S."/>
            <person name="Peter M."/>
            <person name="Riley R."/>
            <person name="Sitrit Y."/>
            <person name="Stielow B."/>
            <person name="Szollosi G."/>
            <person name="Zifcakova L."/>
            <person name="Stursova M."/>
            <person name="Spatafora J.W."/>
            <person name="Tedersoo L."/>
            <person name="Vaario L.-M."/>
            <person name="Yamada A."/>
            <person name="Yan M."/>
            <person name="Wang P."/>
            <person name="Xu J."/>
            <person name="Bruns T."/>
            <person name="Baldrian P."/>
            <person name="Vilgalys R."/>
            <person name="Henrissat B."/>
            <person name="Grigoriev I.V."/>
            <person name="Hibbett D."/>
            <person name="Nagy L.G."/>
            <person name="Martin F.M."/>
        </authorList>
    </citation>
    <scope>NUCLEOTIDE SEQUENCE</scope>
    <source>
        <strain evidence="1">BED1</strain>
    </source>
</reference>
<dbReference type="AlphaFoldDB" id="A0AAD4C189"/>
<accession>A0AAD4C189</accession>